<dbReference type="InterPro" id="IPR002716">
    <property type="entry name" value="PIN_dom"/>
</dbReference>
<feature type="domain" description="PIN" evidence="1">
    <location>
        <begin position="4"/>
        <end position="48"/>
    </location>
</feature>
<keyword evidence="3" id="KW-1185">Reference proteome</keyword>
<protein>
    <submittedName>
        <fullName evidence="2">Type II toxin-antitoxin system VapC family toxin</fullName>
    </submittedName>
</protein>
<evidence type="ECO:0000313" key="2">
    <source>
        <dbReference type="EMBL" id="KAA8484443.1"/>
    </source>
</evidence>
<organism evidence="2 3">
    <name type="scientific">Arcticibacter tournemirensis</name>
    <dbReference type="NCBI Taxonomy" id="699437"/>
    <lineage>
        <taxon>Bacteria</taxon>
        <taxon>Pseudomonadati</taxon>
        <taxon>Bacteroidota</taxon>
        <taxon>Sphingobacteriia</taxon>
        <taxon>Sphingobacteriales</taxon>
        <taxon>Sphingobacteriaceae</taxon>
        <taxon>Arcticibacter</taxon>
    </lineage>
</organism>
<dbReference type="OrthoDB" id="9798990at2"/>
<evidence type="ECO:0000259" key="1">
    <source>
        <dbReference type="Pfam" id="PF01850"/>
    </source>
</evidence>
<name>A0A5M9HC03_9SPHI</name>
<accession>A0A5M9HC03</accession>
<dbReference type="EMBL" id="VWNE01000008">
    <property type="protein sequence ID" value="KAA8484443.1"/>
    <property type="molecule type" value="Genomic_DNA"/>
</dbReference>
<sequence>MSQYLLDAHALLWMKDDSDQLSERVREILRDDRSDLYVSIVSFWEIVSTL</sequence>
<dbReference type="Pfam" id="PF01850">
    <property type="entry name" value="PIN"/>
    <property type="match status" value="1"/>
</dbReference>
<dbReference type="AlphaFoldDB" id="A0A5M9HC03"/>
<dbReference type="SUPFAM" id="SSF88723">
    <property type="entry name" value="PIN domain-like"/>
    <property type="match status" value="1"/>
</dbReference>
<gene>
    <name evidence="2" type="ORF">F1649_06635</name>
</gene>
<dbReference type="RefSeq" id="WP_141814416.1">
    <property type="nucleotide sequence ID" value="NZ_VFPL01000001.1"/>
</dbReference>
<dbReference type="InterPro" id="IPR029060">
    <property type="entry name" value="PIN-like_dom_sf"/>
</dbReference>
<evidence type="ECO:0000313" key="3">
    <source>
        <dbReference type="Proteomes" id="UP000322918"/>
    </source>
</evidence>
<reference evidence="2 3" key="1">
    <citation type="submission" date="2019-09" db="EMBL/GenBank/DDBJ databases">
        <title>Pararcticibacter amylolyticus gen. nov., sp. nov., isolated from a rottenly hemp rope, and reclassification of Pedobacter tournemirensis as Pararcticibacter tournemirensis comb. nov.</title>
        <authorList>
            <person name="Cai Y."/>
        </authorList>
    </citation>
    <scope>NUCLEOTIDE SEQUENCE [LARGE SCALE GENOMIC DNA]</scope>
    <source>
        <strain evidence="2 3">TF5-37.2-LB10</strain>
    </source>
</reference>
<comment type="caution">
    <text evidence="2">The sequence shown here is derived from an EMBL/GenBank/DDBJ whole genome shotgun (WGS) entry which is preliminary data.</text>
</comment>
<dbReference type="Proteomes" id="UP000322918">
    <property type="component" value="Unassembled WGS sequence"/>
</dbReference>
<proteinExistence type="predicted"/>